<dbReference type="Proteomes" id="UP000193685">
    <property type="component" value="Unassembled WGS sequence"/>
</dbReference>
<keyword evidence="10" id="KW-1185">Reference proteome</keyword>
<feature type="region of interest" description="Disordered" evidence="6">
    <location>
        <begin position="51"/>
        <end position="83"/>
    </location>
</feature>
<dbReference type="Pfam" id="PF05843">
    <property type="entry name" value="Suf"/>
    <property type="match status" value="1"/>
</dbReference>
<dbReference type="AlphaFoldDB" id="A0A1Y2FK71"/>
<dbReference type="EMBL" id="MCFI01000006">
    <property type="protein sequence ID" value="ORY84329.1"/>
    <property type="molecule type" value="Genomic_DNA"/>
</dbReference>
<organism evidence="9 10">
    <name type="scientific">Protomyces lactucae-debilis</name>
    <dbReference type="NCBI Taxonomy" id="2754530"/>
    <lineage>
        <taxon>Eukaryota</taxon>
        <taxon>Fungi</taxon>
        <taxon>Dikarya</taxon>
        <taxon>Ascomycota</taxon>
        <taxon>Taphrinomycotina</taxon>
        <taxon>Taphrinomycetes</taxon>
        <taxon>Taphrinales</taxon>
        <taxon>Protomycetaceae</taxon>
        <taxon>Protomyces</taxon>
    </lineage>
</organism>
<feature type="compositionally biased region" description="Acidic residues" evidence="6">
    <location>
        <begin position="60"/>
        <end position="73"/>
    </location>
</feature>
<dbReference type="SUPFAM" id="SSF48452">
    <property type="entry name" value="TPR-like"/>
    <property type="match status" value="4"/>
</dbReference>
<dbReference type="InterPro" id="IPR019734">
    <property type="entry name" value="TPR_rpt"/>
</dbReference>
<evidence type="ECO:0000256" key="2">
    <source>
        <dbReference type="ARBA" id="ARBA00022664"/>
    </source>
</evidence>
<evidence type="ECO:0000256" key="5">
    <source>
        <dbReference type="ARBA" id="ARBA00023242"/>
    </source>
</evidence>
<evidence type="ECO:0000256" key="6">
    <source>
        <dbReference type="SAM" id="MobiDB-lite"/>
    </source>
</evidence>
<dbReference type="PANTHER" id="PTHR11246">
    <property type="entry name" value="PRE-MRNA SPLICING FACTOR"/>
    <property type="match status" value="1"/>
</dbReference>
<dbReference type="InterPro" id="IPR011990">
    <property type="entry name" value="TPR-like_helical_dom_sf"/>
</dbReference>
<dbReference type="GO" id="GO:0000244">
    <property type="term" value="P:spliceosomal tri-snRNP complex assembly"/>
    <property type="evidence" value="ECO:0007669"/>
    <property type="project" value="TreeGrafter"/>
</dbReference>
<dbReference type="InterPro" id="IPR010491">
    <property type="entry name" value="PRP1_N"/>
</dbReference>
<proteinExistence type="predicted"/>
<evidence type="ECO:0000313" key="9">
    <source>
        <dbReference type="EMBL" id="ORY84329.1"/>
    </source>
</evidence>
<dbReference type="Gene3D" id="1.25.40.10">
    <property type="entry name" value="Tetratricopeptide repeat domain"/>
    <property type="match status" value="3"/>
</dbReference>
<dbReference type="Pfam" id="PF13432">
    <property type="entry name" value="TPR_16"/>
    <property type="match status" value="1"/>
</dbReference>
<dbReference type="GO" id="GO:0071013">
    <property type="term" value="C:catalytic step 2 spliceosome"/>
    <property type="evidence" value="ECO:0007669"/>
    <property type="project" value="TreeGrafter"/>
</dbReference>
<dbReference type="PANTHER" id="PTHR11246:SF1">
    <property type="entry name" value="PRE-MRNA-PROCESSING FACTOR 6"/>
    <property type="match status" value="1"/>
</dbReference>
<dbReference type="InterPro" id="IPR003107">
    <property type="entry name" value="HAT"/>
</dbReference>
<keyword evidence="5" id="KW-0539">Nucleus</keyword>
<dbReference type="GO" id="GO:0046540">
    <property type="term" value="C:U4/U6 x U5 tri-snRNP complex"/>
    <property type="evidence" value="ECO:0007669"/>
    <property type="project" value="TreeGrafter"/>
</dbReference>
<evidence type="ECO:0000256" key="4">
    <source>
        <dbReference type="ARBA" id="ARBA00023187"/>
    </source>
</evidence>
<dbReference type="SMART" id="SM00028">
    <property type="entry name" value="TPR"/>
    <property type="match status" value="3"/>
</dbReference>
<evidence type="ECO:0000259" key="7">
    <source>
        <dbReference type="Pfam" id="PF05843"/>
    </source>
</evidence>
<keyword evidence="2" id="KW-0507">mRNA processing</keyword>
<dbReference type="SMART" id="SM00386">
    <property type="entry name" value="HAT"/>
    <property type="match status" value="11"/>
</dbReference>
<reference evidence="9 10" key="1">
    <citation type="submission" date="2016-07" db="EMBL/GenBank/DDBJ databases">
        <title>Pervasive Adenine N6-methylation of Active Genes in Fungi.</title>
        <authorList>
            <consortium name="DOE Joint Genome Institute"/>
            <person name="Mondo S.J."/>
            <person name="Dannebaum R.O."/>
            <person name="Kuo R.C."/>
            <person name="Labutti K."/>
            <person name="Haridas S."/>
            <person name="Kuo A."/>
            <person name="Salamov A."/>
            <person name="Ahrendt S.R."/>
            <person name="Lipzen A."/>
            <person name="Sullivan W."/>
            <person name="Andreopoulos W.B."/>
            <person name="Clum A."/>
            <person name="Lindquist E."/>
            <person name="Daum C."/>
            <person name="Ramamoorthy G.K."/>
            <person name="Gryganskyi A."/>
            <person name="Culley D."/>
            <person name="Magnuson J.K."/>
            <person name="James T.Y."/>
            <person name="O'Malley M.A."/>
            <person name="Stajich J.E."/>
            <person name="Spatafora J.W."/>
            <person name="Visel A."/>
            <person name="Grigoriev I.V."/>
        </authorList>
    </citation>
    <scope>NUCLEOTIDE SEQUENCE [LARGE SCALE GENOMIC DNA]</scope>
    <source>
        <strain evidence="9 10">12-1054</strain>
    </source>
</reference>
<dbReference type="FunFam" id="1.25.40.10:FF:000256">
    <property type="entry name" value="Probable pre-mRNA splicing factor prp1"/>
    <property type="match status" value="1"/>
</dbReference>
<dbReference type="Pfam" id="PF06424">
    <property type="entry name" value="PRP1_N"/>
    <property type="match status" value="1"/>
</dbReference>
<feature type="region of interest" description="Disordered" evidence="6">
    <location>
        <begin position="20"/>
        <end position="39"/>
    </location>
</feature>
<dbReference type="RefSeq" id="XP_040726347.1">
    <property type="nucleotide sequence ID" value="XM_040866731.1"/>
</dbReference>
<keyword evidence="4" id="KW-0508">mRNA splicing</keyword>
<keyword evidence="3" id="KW-0677">Repeat</keyword>
<dbReference type="InterPro" id="IPR045075">
    <property type="entry name" value="Syf1-like"/>
</dbReference>
<dbReference type="Pfam" id="PF23240">
    <property type="entry name" value="HAT_PRP39_N"/>
    <property type="match status" value="1"/>
</dbReference>
<evidence type="ECO:0000256" key="1">
    <source>
        <dbReference type="ARBA" id="ARBA00004123"/>
    </source>
</evidence>
<feature type="region of interest" description="Disordered" evidence="6">
    <location>
        <begin position="105"/>
        <end position="127"/>
    </location>
</feature>
<comment type="caution">
    <text evidence="9">The sequence shown here is derived from an EMBL/GenBank/DDBJ whole genome shotgun (WGS) entry which is preliminary data.</text>
</comment>
<feature type="domain" description="PRP1 splicing factor N-terminal" evidence="8">
    <location>
        <begin position="11"/>
        <end position="161"/>
    </location>
</feature>
<evidence type="ECO:0000313" key="10">
    <source>
        <dbReference type="Proteomes" id="UP000193685"/>
    </source>
</evidence>
<feature type="domain" description="Suppressor of forked" evidence="7">
    <location>
        <begin position="311"/>
        <end position="454"/>
    </location>
</feature>
<comment type="subcellular location">
    <subcellularLocation>
        <location evidence="1">Nucleus</location>
    </subcellularLocation>
</comment>
<dbReference type="GeneID" id="63783330"/>
<dbReference type="STRING" id="56484.A0A1Y2FK71"/>
<sequence>MNKLAFLTQEAPPNYVAGIGRGATGFTTRSDIGPAREGPTEEVLQAAIEAQKKAQANGDLDGDEEDRFADPENETGLFANGPYDAEDEEADQVFDKIEDIMMNRRRRKQPVREEEEERKYDKNGTLLPPIASQFTDLKRGLSSVTDDEWANLPEVGDLTKKNKRLKQQDKETRFYAVPDSVLAGTQRTTELETSIGTETKAEGTSSVFADLASARDKVLAIKLDQASLKEGTTTAIDAKGYLTGLDTQVLQSSAEIGDVKKARLLLNSVTSTNPKHAPGWIAAARLEEVAGRQVQARQLAAKGCEHCPSNEDIWIESARLNGTDNAKRILAQAITYLPESVKIWVQAMRLETETKAKKRVMRKALEFVPTSVRLWKEAVGLEDNPADARLLLARATELIPLSVELWLALARLETEENARKVLNKARSTIRTSFEIWVAAARLEEQAQNQQRVAVVMQRAMNELQRYGGMLSREQWIAEAEKNEADGGVLTAQAIIRACMDLGVDDEDRAETWMDDVEGVIEREHPETARAIFEHALSALPERADIWRKAADFEKAHGTTALFFEVLDKACAACPQDEVLWLMYAKDLWLHGDLPKARAVLARSFEHNPDSEDIWLAAVKLEAENGEMERAKMTLQRAREESGTERIWIRSAVFWRQQGDLAEALRLAEEGLATYPTSARLWMIQGQIHERTGDLSRARETYAQGVRQCKQSVPLWILASRLEEHDKKLIKARALLDRARLANKANERLWHESVKLELRGGFETQARALLSKALQECPRSGLLWSEQIWQEPKTKRIPRATDALHKCETDPYLVCTIARIFWSDRKLDKAKSWLQKAIKADLDIGDTWGWFYKFLTERGGESMEAEVGDLLQQMDKADPHHGLLWPEIAKRDENIRKSRHELLDVFSQAVTVVP</sequence>
<name>A0A1Y2FK71_PROLT</name>
<evidence type="ECO:0000256" key="3">
    <source>
        <dbReference type="ARBA" id="ARBA00022737"/>
    </source>
</evidence>
<evidence type="ECO:0000259" key="8">
    <source>
        <dbReference type="Pfam" id="PF06424"/>
    </source>
</evidence>
<dbReference type="OrthoDB" id="440128at2759"/>
<protein>
    <submittedName>
        <fullName evidence="9">Pre-mRNA splicing factor prp1</fullName>
    </submittedName>
</protein>
<gene>
    <name evidence="9" type="ORF">BCR37DRAFT_264163</name>
</gene>
<dbReference type="InterPro" id="IPR008847">
    <property type="entry name" value="Suf"/>
</dbReference>
<accession>A0A1Y2FK71</accession>
<dbReference type="OMA" id="DGWAWYY"/>